<gene>
    <name evidence="10" type="primary">prpD</name>
    <name evidence="10" type="ORF">A10D4_01917</name>
</gene>
<dbReference type="NCBIfam" id="TIGR02330">
    <property type="entry name" value="prpD"/>
    <property type="match status" value="1"/>
</dbReference>
<evidence type="ECO:0000313" key="10">
    <source>
        <dbReference type="EMBL" id="EKE86959.1"/>
    </source>
</evidence>
<dbReference type="GO" id="GO:0019679">
    <property type="term" value="P:propionate metabolic process, methylcitrate cycle"/>
    <property type="evidence" value="ECO:0007669"/>
    <property type="project" value="InterPro"/>
</dbReference>
<dbReference type="InterPro" id="IPR036148">
    <property type="entry name" value="MmgE/PrpD_sf"/>
</dbReference>
<dbReference type="GO" id="GO:0047547">
    <property type="term" value="F:2-methylcitrate dehydratase activity"/>
    <property type="evidence" value="ECO:0007669"/>
    <property type="project" value="UniProtKB-EC"/>
</dbReference>
<dbReference type="RefSeq" id="WP_008487378.1">
    <property type="nucleotide sequence ID" value="NZ_AMRG01000002.1"/>
</dbReference>
<dbReference type="InterPro" id="IPR042188">
    <property type="entry name" value="MmgE/PrpD_sf_2"/>
</dbReference>
<dbReference type="Proteomes" id="UP000014115">
    <property type="component" value="Unassembled WGS sequence"/>
</dbReference>
<dbReference type="PATRIC" id="fig|740709.3.peg.386"/>
<dbReference type="InterPro" id="IPR042183">
    <property type="entry name" value="MmgE/PrpD_sf_1"/>
</dbReference>
<dbReference type="PANTHER" id="PTHR16943:SF8">
    <property type="entry name" value="2-METHYLCITRATE DEHYDRATASE"/>
    <property type="match status" value="1"/>
</dbReference>
<accession>K2KWT6</accession>
<evidence type="ECO:0000256" key="3">
    <source>
        <dbReference type="ARBA" id="ARBA00006174"/>
    </source>
</evidence>
<dbReference type="EMBL" id="AMRG01000002">
    <property type="protein sequence ID" value="EKE86959.1"/>
    <property type="molecule type" value="Genomic_DNA"/>
</dbReference>
<dbReference type="GO" id="GO:0051537">
    <property type="term" value="F:2 iron, 2 sulfur cluster binding"/>
    <property type="evidence" value="ECO:0007669"/>
    <property type="project" value="InterPro"/>
</dbReference>
<dbReference type="STRING" id="740709.A10D4_01917"/>
<dbReference type="InterPro" id="IPR005656">
    <property type="entry name" value="MmgE_PrpD"/>
</dbReference>
<comment type="catalytic activity">
    <reaction evidence="1">
        <text>(2S,3S)-2-methylcitrate = 2-methyl-cis-aconitate + H2O</text>
        <dbReference type="Rhea" id="RHEA:17725"/>
        <dbReference type="ChEBI" id="CHEBI:15377"/>
        <dbReference type="ChEBI" id="CHEBI:57872"/>
        <dbReference type="ChEBI" id="CHEBI:58853"/>
        <dbReference type="EC" id="4.2.1.79"/>
    </reaction>
</comment>
<sequence length="497" mass="55681">MANHVESNQRPAYDTVIQQIADYVLSYQPDSDEAWQTARYCLMDSIGCGLLALRFPECSKHLGPLVAGTIVPDGARVPGTASQLDPVKAAWDIGCIIRWLDYNDTWLAAEWGHPSDNLGAILAVADHVSQRRQRQQQAPLTMKTVLHYMIIAHEIQGILALENSFNRVGLDHVVLVKVASTAVAAALMGANREQLMSAISHAWVDGQALRTYRHAPNAGSRKSWAAGDASSRAVRLADIAMRGEMGIPSALTAPQWGFYDVLFSKTNRDQQLKPPEQRQFKLTQPFASYVMQNILFKIAFPAEFHAQTACEAAISLHSQVKQRLQDIKQITLTTHESAIRIISKEGQLANPADRDHCLQYMTVVALIFGDLKAEYYEDEFHQQHADLIDDLRARIVIKENSQYSQDYLDPDKRSIANALSITFNDGSETETVAVEYPVGHRKRRQEGLPLLTQKFRRNLATRFATQQSQHLFELCNDHERLIATPVDEFMGLFSTSS</sequence>
<dbReference type="InterPro" id="IPR012705">
    <property type="entry name" value="2Me_IsoCit_deHydtase_PrpD"/>
</dbReference>
<dbReference type="InterPro" id="IPR045337">
    <property type="entry name" value="MmgE_PrpD_C"/>
</dbReference>
<dbReference type="GO" id="GO:0006099">
    <property type="term" value="P:tricarboxylic acid cycle"/>
    <property type="evidence" value="ECO:0007669"/>
    <property type="project" value="UniProtKB-KW"/>
</dbReference>
<evidence type="ECO:0000259" key="9">
    <source>
        <dbReference type="Pfam" id="PF19305"/>
    </source>
</evidence>
<dbReference type="OrthoDB" id="9797528at2"/>
<evidence type="ECO:0000256" key="2">
    <source>
        <dbReference type="ARBA" id="ARBA00005026"/>
    </source>
</evidence>
<organism evidence="10 11">
    <name type="scientific">Idiomarina xiamenensis 10-D-4</name>
    <dbReference type="NCBI Taxonomy" id="740709"/>
    <lineage>
        <taxon>Bacteria</taxon>
        <taxon>Pseudomonadati</taxon>
        <taxon>Pseudomonadota</taxon>
        <taxon>Gammaproteobacteria</taxon>
        <taxon>Alteromonadales</taxon>
        <taxon>Idiomarinaceae</taxon>
        <taxon>Idiomarina</taxon>
    </lineage>
</organism>
<dbReference type="EC" id="4.2.1.79" evidence="4"/>
<dbReference type="UniPathway" id="UPA00946"/>
<dbReference type="AlphaFoldDB" id="K2KWT6"/>
<name>K2KWT6_9GAMM</name>
<evidence type="ECO:0000256" key="1">
    <source>
        <dbReference type="ARBA" id="ARBA00000096"/>
    </source>
</evidence>
<comment type="caution">
    <text evidence="10">The sequence shown here is derived from an EMBL/GenBank/DDBJ whole genome shotgun (WGS) entry which is preliminary data.</text>
</comment>
<keyword evidence="7 10" id="KW-0456">Lyase</keyword>
<keyword evidence="6" id="KW-0816">Tricarboxylic acid cycle</keyword>
<dbReference type="Pfam" id="PF19305">
    <property type="entry name" value="MmgE_PrpD_C"/>
    <property type="match status" value="1"/>
</dbReference>
<evidence type="ECO:0000256" key="7">
    <source>
        <dbReference type="ARBA" id="ARBA00023239"/>
    </source>
</evidence>
<evidence type="ECO:0000256" key="6">
    <source>
        <dbReference type="ARBA" id="ARBA00022532"/>
    </source>
</evidence>
<dbReference type="eggNOG" id="COG2079">
    <property type="taxonomic scope" value="Bacteria"/>
</dbReference>
<dbReference type="PANTHER" id="PTHR16943">
    <property type="entry name" value="2-METHYLCITRATE DEHYDRATASE-RELATED"/>
    <property type="match status" value="1"/>
</dbReference>
<evidence type="ECO:0000256" key="4">
    <source>
        <dbReference type="ARBA" id="ARBA00013124"/>
    </source>
</evidence>
<dbReference type="NCBIfam" id="NF006943">
    <property type="entry name" value="PRK09425.1"/>
    <property type="match status" value="1"/>
</dbReference>
<feature type="domain" description="MmgE/PrpD N-terminal" evidence="8">
    <location>
        <begin position="18"/>
        <end position="268"/>
    </location>
</feature>
<evidence type="ECO:0000259" key="8">
    <source>
        <dbReference type="Pfam" id="PF03972"/>
    </source>
</evidence>
<proteinExistence type="inferred from homology"/>
<comment type="pathway">
    <text evidence="2">Organic acid metabolism; propanoate degradation.</text>
</comment>
<comment type="similarity">
    <text evidence="3">Belongs to the PrpD family.</text>
</comment>
<dbReference type="InterPro" id="IPR045336">
    <property type="entry name" value="MmgE_PrpD_N"/>
</dbReference>
<feature type="domain" description="MmgE/PrpD C-terminal" evidence="9">
    <location>
        <begin position="300"/>
        <end position="475"/>
    </location>
</feature>
<dbReference type="Gene3D" id="1.10.4100.10">
    <property type="entry name" value="2-methylcitrate dehydratase PrpD"/>
    <property type="match status" value="1"/>
</dbReference>
<protein>
    <recommendedName>
        <fullName evidence="5">2-methylcitrate dehydratase</fullName>
        <ecNumber evidence="4">4.2.1.79</ecNumber>
    </recommendedName>
</protein>
<reference evidence="10 11" key="1">
    <citation type="journal article" date="2012" name="J. Bacteriol.">
        <title>Genome Sequence of Idiomarina xiamenensis Type Strain 10-D-4.</title>
        <authorList>
            <person name="Lai Q."/>
            <person name="Wang L."/>
            <person name="Wang W."/>
            <person name="Shao Z."/>
        </authorList>
    </citation>
    <scope>NUCLEOTIDE SEQUENCE [LARGE SCALE GENOMIC DNA]</scope>
    <source>
        <strain evidence="10 11">10-D-4</strain>
    </source>
</reference>
<dbReference type="Pfam" id="PF03972">
    <property type="entry name" value="MmgE_PrpD_N"/>
    <property type="match status" value="1"/>
</dbReference>
<evidence type="ECO:0000313" key="11">
    <source>
        <dbReference type="Proteomes" id="UP000014115"/>
    </source>
</evidence>
<evidence type="ECO:0000256" key="5">
    <source>
        <dbReference type="ARBA" id="ARBA00017240"/>
    </source>
</evidence>
<dbReference type="SUPFAM" id="SSF103378">
    <property type="entry name" value="2-methylcitrate dehydratase PrpD"/>
    <property type="match status" value="1"/>
</dbReference>
<dbReference type="Gene3D" id="3.30.1330.120">
    <property type="entry name" value="2-methylcitrate dehydratase PrpD"/>
    <property type="match status" value="1"/>
</dbReference>
<keyword evidence="11" id="KW-1185">Reference proteome</keyword>